<name>A0A224YPW2_9ACAR</name>
<dbReference type="Gene3D" id="3.40.390.10">
    <property type="entry name" value="Collagenase (Catalytic Domain)"/>
    <property type="match status" value="1"/>
</dbReference>
<dbReference type="GO" id="GO:0004222">
    <property type="term" value="F:metalloendopeptidase activity"/>
    <property type="evidence" value="ECO:0007669"/>
    <property type="project" value="InterPro"/>
</dbReference>
<evidence type="ECO:0000256" key="2">
    <source>
        <dbReference type="ARBA" id="ARBA00022801"/>
    </source>
</evidence>
<dbReference type="EMBL" id="GFPF01004888">
    <property type="protein sequence ID" value="MAA16034.1"/>
    <property type="molecule type" value="Transcribed_RNA"/>
</dbReference>
<dbReference type="CDD" id="cd04272">
    <property type="entry name" value="ZnMc_salivary_gland_MPs"/>
    <property type="match status" value="1"/>
</dbReference>
<feature type="chain" id="PRO_5013098682" evidence="6">
    <location>
        <begin position="24"/>
        <end position="492"/>
    </location>
</feature>
<dbReference type="Gene3D" id="3.40.1620.60">
    <property type="match status" value="1"/>
</dbReference>
<protein>
    <submittedName>
        <fullName evidence="8">Reprolysin</fullName>
    </submittedName>
</protein>
<keyword evidence="4" id="KW-0482">Metalloprotease</keyword>
<evidence type="ECO:0000256" key="3">
    <source>
        <dbReference type="ARBA" id="ARBA00022833"/>
    </source>
</evidence>
<feature type="domain" description="Peptidase M12B" evidence="7">
    <location>
        <begin position="179"/>
        <end position="406"/>
    </location>
</feature>
<dbReference type="InterPro" id="IPR024079">
    <property type="entry name" value="MetalloPept_cat_dom_sf"/>
</dbReference>
<feature type="binding site" evidence="5">
    <location>
        <position position="344"/>
    </location>
    <ligand>
        <name>Zn(2+)</name>
        <dbReference type="ChEBI" id="CHEBI:29105"/>
        <note>catalytic</note>
    </ligand>
</feature>
<comment type="caution">
    <text evidence="5">Lacks conserved residue(s) required for the propagation of feature annotation.</text>
</comment>
<feature type="signal peptide" evidence="6">
    <location>
        <begin position="1"/>
        <end position="23"/>
    </location>
</feature>
<keyword evidence="2" id="KW-0378">Hydrolase</keyword>
<dbReference type="InterPro" id="IPR034030">
    <property type="entry name" value="ZnMc_salivary_gland_MPs"/>
</dbReference>
<keyword evidence="3 5" id="KW-0862">Zinc</keyword>
<organism evidence="8">
    <name type="scientific">Rhipicephalus zambeziensis</name>
    <dbReference type="NCBI Taxonomy" id="60191"/>
    <lineage>
        <taxon>Eukaryota</taxon>
        <taxon>Metazoa</taxon>
        <taxon>Ecdysozoa</taxon>
        <taxon>Arthropoda</taxon>
        <taxon>Chelicerata</taxon>
        <taxon>Arachnida</taxon>
        <taxon>Acari</taxon>
        <taxon>Parasitiformes</taxon>
        <taxon>Ixodida</taxon>
        <taxon>Ixodoidea</taxon>
        <taxon>Ixodidae</taxon>
        <taxon>Rhipicephalinae</taxon>
        <taxon>Rhipicephalus</taxon>
        <taxon>Rhipicephalus</taxon>
    </lineage>
</organism>
<keyword evidence="6" id="KW-0732">Signal</keyword>
<dbReference type="PANTHER" id="PTHR11905:SF159">
    <property type="entry name" value="ADAM METALLOPROTEASE"/>
    <property type="match status" value="1"/>
</dbReference>
<evidence type="ECO:0000256" key="5">
    <source>
        <dbReference type="PROSITE-ProRule" id="PRU00276"/>
    </source>
</evidence>
<dbReference type="InterPro" id="IPR001590">
    <property type="entry name" value="Peptidase_M12B"/>
</dbReference>
<dbReference type="AlphaFoldDB" id="A0A224YPW2"/>
<keyword evidence="5" id="KW-0479">Metal-binding</keyword>
<feature type="active site" evidence="5">
    <location>
        <position position="335"/>
    </location>
</feature>
<reference evidence="8" key="1">
    <citation type="journal article" date="2017" name="Parasit. Vectors">
        <title>Sialotranscriptomics of Rhipicephalus zambeziensis reveals intricate expression profiles of secretory proteins and suggests tight temporal transcriptional regulation during blood-feeding.</title>
        <authorList>
            <person name="de Castro M.H."/>
            <person name="de Klerk D."/>
            <person name="Pienaar R."/>
            <person name="Rees D.J.G."/>
            <person name="Mans B.J."/>
        </authorList>
    </citation>
    <scope>NUCLEOTIDE SEQUENCE</scope>
    <source>
        <tissue evidence="8">Salivary glands</tissue>
    </source>
</reference>
<sequence>MSCATASWSHFILFVTSFCATEGKIIVYPRMLESRSGDGTKTLMISDDITLNLRKSSVFAEEFLIHTTKGGEPIAYHMLGAEVEKNLYDDIEQMATVDVSEEDGLRVEGVLGETLRIKPLEGRERSLSGEIAHELYEISNPKEEHSRRDDYKVPNTTLEGPVPESRMNWYKAPRLPLLITPELHVVVDHYICRALKFIEKKVARYVAIMTAAANLRYRSIIQPRVKLLVVGVTVTRTPEEEPYMVHVEGYKATRNILQEKTRANFRQHAMKQTYFSRADIVFLLSGLNLSDWENGVLEHWIGGSAYLSGVCTQYKVGISQESVGSFYGVHVYAHEIAHSLGCQHDGDGADGWVYGNIGSADCKWNDGYMMSYKYVKPNMYRFSPCCQREITNVYNRPEYQCLLVRNSLTTVIRSSKLPGDVSSRQTYCEQVYNQYSYVSVDRTYNAELCIVRCFISRQGANMLITAVDGVRCGKGKVCVLGNCTSKAELKAE</sequence>
<evidence type="ECO:0000256" key="6">
    <source>
        <dbReference type="SAM" id="SignalP"/>
    </source>
</evidence>
<keyword evidence="1" id="KW-0645">Protease</keyword>
<dbReference type="PANTHER" id="PTHR11905">
    <property type="entry name" value="ADAM A DISINTEGRIN AND METALLOPROTEASE DOMAIN"/>
    <property type="match status" value="1"/>
</dbReference>
<accession>A0A224YPW2</accession>
<dbReference type="GO" id="GO:0006509">
    <property type="term" value="P:membrane protein ectodomain proteolysis"/>
    <property type="evidence" value="ECO:0007669"/>
    <property type="project" value="TreeGrafter"/>
</dbReference>
<evidence type="ECO:0000256" key="4">
    <source>
        <dbReference type="ARBA" id="ARBA00023049"/>
    </source>
</evidence>
<feature type="binding site" evidence="5">
    <location>
        <position position="338"/>
    </location>
    <ligand>
        <name>Zn(2+)</name>
        <dbReference type="ChEBI" id="CHEBI:29105"/>
        <note>catalytic</note>
    </ligand>
</feature>
<evidence type="ECO:0000256" key="1">
    <source>
        <dbReference type="ARBA" id="ARBA00022670"/>
    </source>
</evidence>
<dbReference type="SUPFAM" id="SSF55486">
    <property type="entry name" value="Metalloproteases ('zincins'), catalytic domain"/>
    <property type="match status" value="1"/>
</dbReference>
<proteinExistence type="predicted"/>
<dbReference type="PROSITE" id="PS50215">
    <property type="entry name" value="ADAM_MEPRO"/>
    <property type="match status" value="1"/>
</dbReference>
<evidence type="ECO:0000259" key="7">
    <source>
        <dbReference type="PROSITE" id="PS50215"/>
    </source>
</evidence>
<dbReference type="GO" id="GO:0046872">
    <property type="term" value="F:metal ion binding"/>
    <property type="evidence" value="ECO:0007669"/>
    <property type="project" value="UniProtKB-KW"/>
</dbReference>
<dbReference type="Pfam" id="PF13688">
    <property type="entry name" value="Reprolysin_5"/>
    <property type="match status" value="1"/>
</dbReference>
<feature type="binding site" evidence="5">
    <location>
        <position position="334"/>
    </location>
    <ligand>
        <name>Zn(2+)</name>
        <dbReference type="ChEBI" id="CHEBI:29105"/>
        <note>catalytic</note>
    </ligand>
</feature>
<evidence type="ECO:0000313" key="8">
    <source>
        <dbReference type="EMBL" id="MAA16034.1"/>
    </source>
</evidence>